<sequence length="117" mass="13461">MKIFLKKCHFSYSELNALGHVVSGLSLGIDASKLAAVLLDPMPQTNKEMQLFLGFSGYYRQHTRDFARIHKSLNKLCDQQKVYKITEERIKAYEELKNALTDAPFNLLPDQKLPFKL</sequence>
<dbReference type="InterPro" id="IPR043128">
    <property type="entry name" value="Rev_trsase/Diguanyl_cyclase"/>
</dbReference>
<proteinExistence type="predicted"/>
<dbReference type="EMBL" id="AVOT02039729">
    <property type="protein sequence ID" value="MBW0534828.1"/>
    <property type="molecule type" value="Genomic_DNA"/>
</dbReference>
<evidence type="ECO:0000313" key="1">
    <source>
        <dbReference type="EMBL" id="MBW0534828.1"/>
    </source>
</evidence>
<reference evidence="1" key="1">
    <citation type="submission" date="2021-03" db="EMBL/GenBank/DDBJ databases">
        <title>Draft genome sequence of rust myrtle Austropuccinia psidii MF-1, a brazilian biotype.</title>
        <authorList>
            <person name="Quecine M.C."/>
            <person name="Pachon D.M.R."/>
            <person name="Bonatelli M.L."/>
            <person name="Correr F.H."/>
            <person name="Franceschini L.M."/>
            <person name="Leite T.F."/>
            <person name="Margarido G.R.A."/>
            <person name="Almeida C.A."/>
            <person name="Ferrarezi J.A."/>
            <person name="Labate C.A."/>
        </authorList>
    </citation>
    <scope>NUCLEOTIDE SEQUENCE</scope>
    <source>
        <strain evidence="1">MF-1</strain>
    </source>
</reference>
<organism evidence="1 2">
    <name type="scientific">Austropuccinia psidii MF-1</name>
    <dbReference type="NCBI Taxonomy" id="1389203"/>
    <lineage>
        <taxon>Eukaryota</taxon>
        <taxon>Fungi</taxon>
        <taxon>Dikarya</taxon>
        <taxon>Basidiomycota</taxon>
        <taxon>Pucciniomycotina</taxon>
        <taxon>Pucciniomycetes</taxon>
        <taxon>Pucciniales</taxon>
        <taxon>Sphaerophragmiaceae</taxon>
        <taxon>Austropuccinia</taxon>
    </lineage>
</organism>
<dbReference type="Gene3D" id="3.30.70.270">
    <property type="match status" value="1"/>
</dbReference>
<keyword evidence="2" id="KW-1185">Reference proteome</keyword>
<dbReference type="InterPro" id="IPR051320">
    <property type="entry name" value="Viral_Replic_Matur_Polypro"/>
</dbReference>
<dbReference type="InterPro" id="IPR043502">
    <property type="entry name" value="DNA/RNA_pol_sf"/>
</dbReference>
<gene>
    <name evidence="1" type="ORF">O181_074543</name>
</gene>
<dbReference type="AlphaFoldDB" id="A0A9Q3F741"/>
<dbReference type="PANTHER" id="PTHR33064">
    <property type="entry name" value="POL PROTEIN"/>
    <property type="match status" value="1"/>
</dbReference>
<name>A0A9Q3F741_9BASI</name>
<protein>
    <recommendedName>
        <fullName evidence="3">Reverse transcriptase/retrotransposon-derived protein RNase H-like domain-containing protein</fullName>
    </recommendedName>
</protein>
<comment type="caution">
    <text evidence="1">The sequence shown here is derived from an EMBL/GenBank/DDBJ whole genome shotgun (WGS) entry which is preliminary data.</text>
</comment>
<dbReference type="SUPFAM" id="SSF56672">
    <property type="entry name" value="DNA/RNA polymerases"/>
    <property type="match status" value="1"/>
</dbReference>
<evidence type="ECO:0000313" key="2">
    <source>
        <dbReference type="Proteomes" id="UP000765509"/>
    </source>
</evidence>
<dbReference type="Proteomes" id="UP000765509">
    <property type="component" value="Unassembled WGS sequence"/>
</dbReference>
<dbReference type="PANTHER" id="PTHR33064:SF37">
    <property type="entry name" value="RIBONUCLEASE H"/>
    <property type="match status" value="1"/>
</dbReference>
<evidence type="ECO:0008006" key="3">
    <source>
        <dbReference type="Google" id="ProtNLM"/>
    </source>
</evidence>
<dbReference type="OrthoDB" id="8049819at2759"/>
<accession>A0A9Q3F741</accession>